<dbReference type="STRING" id="40149.A0A0E0DPY5"/>
<feature type="region of interest" description="Disordered" evidence="2">
    <location>
        <begin position="376"/>
        <end position="461"/>
    </location>
</feature>
<dbReference type="Proteomes" id="UP000008021">
    <property type="component" value="Chromosome 5"/>
</dbReference>
<dbReference type="PANTHER" id="PTHR46136">
    <property type="entry name" value="TRANSCRIPTION FACTOR GTE8"/>
    <property type="match status" value="1"/>
</dbReference>
<reference evidence="3" key="1">
    <citation type="submission" date="2015-04" db="UniProtKB">
        <authorList>
            <consortium name="EnsemblPlants"/>
        </authorList>
    </citation>
    <scope>IDENTIFICATION</scope>
</reference>
<feature type="coiled-coil region" evidence="1">
    <location>
        <begin position="480"/>
        <end position="515"/>
    </location>
</feature>
<reference evidence="3" key="2">
    <citation type="submission" date="2018-05" db="EMBL/GenBank/DDBJ databases">
        <title>OmerRS3 (Oryza meridionalis Reference Sequence Version 3).</title>
        <authorList>
            <person name="Zhang J."/>
            <person name="Kudrna D."/>
            <person name="Lee S."/>
            <person name="Talag J."/>
            <person name="Welchert J."/>
            <person name="Wing R.A."/>
        </authorList>
    </citation>
    <scope>NUCLEOTIDE SEQUENCE [LARGE SCALE GENOMIC DNA]</scope>
    <source>
        <strain evidence="3">cv. OR44</strain>
    </source>
</reference>
<dbReference type="eggNOG" id="ENOG502QQ5V">
    <property type="taxonomic scope" value="Eukaryota"/>
</dbReference>
<accession>A0A0E0DPY5</accession>
<name>A0A0E0DPY5_9ORYZ</name>
<keyword evidence="4" id="KW-1185">Reference proteome</keyword>
<feature type="region of interest" description="Disordered" evidence="2">
    <location>
        <begin position="57"/>
        <end position="99"/>
    </location>
</feature>
<dbReference type="InterPro" id="IPR052442">
    <property type="entry name" value="Env_Response_Regulator"/>
</dbReference>
<sequence>MAVGTAPPTAAMPCKSRQLRERIQSERQVVRGLLKKAEALVASSRKDVHGGAAAAVAARNSEASALPRRGKKSGRFLRPEATAATDGAASPKKRRKTAAASPIVEVEVIEPTMPKAQRDRLYDLLASLSAEMPLPPHIVGLMQSQCCCVVDPNGEEMDVDLSSAKDAALFQLLNLLEECAQQQTTKIRPPLAEEQEPPKIEAPDATSRSSSICQMMEDGEIADEGADMDMDICGGVSPLPKQEEDDELINTSGGGGGFSLQSPPAKQQEEQFVRDASPVAVDKFPQTESPSSSTGSSSGSSSSSSSSGGSSGSSRSGSSSSGSDSDDDGDSASSRPDNSQLPTEAAAKPLEQQQVTVCGGVSPLIDEFSPLLKQQEDDELIDVSGGVSPVSVNKFPDSPRSSSSGSSSSSSSSSCSGSSSSSSESASSDDDGDSASSRPPDTADHPTEAEAKLQPLEQHEVAEQDKKLIAERAASPNTEMQELIARAQEKQKLRRELERKTARELERKMAREQLQEMRRTARPVFDSIDPRVMKQLGISGEAQYIVSPVKSRHILHRRGGGGLLQKLGFFLKE</sequence>
<evidence type="ECO:0000313" key="3">
    <source>
        <dbReference type="EnsemblPlants" id="OMERI05G10490.1"/>
    </source>
</evidence>
<feature type="region of interest" description="Disordered" evidence="2">
    <location>
        <begin position="188"/>
        <end position="211"/>
    </location>
</feature>
<dbReference type="AlphaFoldDB" id="A0A0E0DPY5"/>
<dbReference type="Gramene" id="OMERI05G10490.1">
    <property type="protein sequence ID" value="OMERI05G10490.1"/>
    <property type="gene ID" value="OMERI05G10490"/>
</dbReference>
<feature type="compositionally biased region" description="Low complexity" evidence="2">
    <location>
        <begin position="401"/>
        <end position="426"/>
    </location>
</feature>
<proteinExistence type="predicted"/>
<evidence type="ECO:0000256" key="1">
    <source>
        <dbReference type="SAM" id="Coils"/>
    </source>
</evidence>
<dbReference type="HOGENOM" id="CLU_031429_0_0_1"/>
<organism evidence="3">
    <name type="scientific">Oryza meridionalis</name>
    <dbReference type="NCBI Taxonomy" id="40149"/>
    <lineage>
        <taxon>Eukaryota</taxon>
        <taxon>Viridiplantae</taxon>
        <taxon>Streptophyta</taxon>
        <taxon>Embryophyta</taxon>
        <taxon>Tracheophyta</taxon>
        <taxon>Spermatophyta</taxon>
        <taxon>Magnoliopsida</taxon>
        <taxon>Liliopsida</taxon>
        <taxon>Poales</taxon>
        <taxon>Poaceae</taxon>
        <taxon>BOP clade</taxon>
        <taxon>Oryzoideae</taxon>
        <taxon>Oryzeae</taxon>
        <taxon>Oryzinae</taxon>
        <taxon>Oryza</taxon>
    </lineage>
</organism>
<feature type="region of interest" description="Disordered" evidence="2">
    <location>
        <begin position="227"/>
        <end position="354"/>
    </location>
</feature>
<evidence type="ECO:0000313" key="4">
    <source>
        <dbReference type="Proteomes" id="UP000008021"/>
    </source>
</evidence>
<evidence type="ECO:0008006" key="5">
    <source>
        <dbReference type="Google" id="ProtNLM"/>
    </source>
</evidence>
<keyword evidence="1" id="KW-0175">Coiled coil</keyword>
<evidence type="ECO:0000256" key="2">
    <source>
        <dbReference type="SAM" id="MobiDB-lite"/>
    </source>
</evidence>
<protein>
    <recommendedName>
        <fullName evidence="5">NET domain-containing protein</fullName>
    </recommendedName>
</protein>
<dbReference type="PANTHER" id="PTHR46136:SF8">
    <property type="entry name" value="OS05G0324000 PROTEIN"/>
    <property type="match status" value="1"/>
</dbReference>
<feature type="compositionally biased region" description="Basic and acidic residues" evidence="2">
    <location>
        <begin position="441"/>
        <end position="461"/>
    </location>
</feature>
<dbReference type="EnsemblPlants" id="OMERI05G10490.1">
    <property type="protein sequence ID" value="OMERI05G10490.1"/>
    <property type="gene ID" value="OMERI05G10490"/>
</dbReference>
<feature type="compositionally biased region" description="Low complexity" evidence="2">
    <location>
        <begin position="289"/>
        <end position="323"/>
    </location>
</feature>